<dbReference type="InterPro" id="IPR041522">
    <property type="entry name" value="CdaR_GGDEF"/>
</dbReference>
<reference evidence="6" key="1">
    <citation type="journal article" date="2019" name="Int. J. Syst. Evol. Microbiol.">
        <title>The Global Catalogue of Microorganisms (GCM) 10K type strain sequencing project: providing services to taxonomists for standard genome sequencing and annotation.</title>
        <authorList>
            <consortium name="The Broad Institute Genomics Platform"/>
            <consortium name="The Broad Institute Genome Sequencing Center for Infectious Disease"/>
            <person name="Wu L."/>
            <person name="Ma J."/>
        </authorList>
    </citation>
    <scope>NUCLEOTIDE SEQUENCE [LARGE SCALE GENOMIC DNA]</scope>
    <source>
        <strain evidence="6">JCM 18055</strain>
    </source>
</reference>
<dbReference type="Proteomes" id="UP001500325">
    <property type="component" value="Unassembled WGS sequence"/>
</dbReference>
<dbReference type="InterPro" id="IPR025751">
    <property type="entry name" value="RsbRD_N_dom"/>
</dbReference>
<dbReference type="Pfam" id="PF17853">
    <property type="entry name" value="GGDEF_2"/>
    <property type="match status" value="1"/>
</dbReference>
<evidence type="ECO:0000256" key="1">
    <source>
        <dbReference type="ARBA" id="ARBA00006754"/>
    </source>
</evidence>
<dbReference type="Pfam" id="PF13556">
    <property type="entry name" value="HTH_30"/>
    <property type="match status" value="1"/>
</dbReference>
<protein>
    <submittedName>
        <fullName evidence="5">Helix-turn-helix domain-containing protein</fullName>
    </submittedName>
</protein>
<feature type="domain" description="PucR C-terminal helix-turn-helix" evidence="2">
    <location>
        <begin position="337"/>
        <end position="392"/>
    </location>
</feature>
<feature type="domain" description="CdaR GGDEF-like" evidence="4">
    <location>
        <begin position="179"/>
        <end position="286"/>
    </location>
</feature>
<feature type="domain" description="RsbT co-antagonist protein RsbRD N-terminal" evidence="3">
    <location>
        <begin position="25"/>
        <end position="167"/>
    </location>
</feature>
<dbReference type="InterPro" id="IPR051448">
    <property type="entry name" value="CdaR-like_regulators"/>
</dbReference>
<dbReference type="Gene3D" id="1.10.10.2840">
    <property type="entry name" value="PucR C-terminal helix-turn-helix domain"/>
    <property type="match status" value="1"/>
</dbReference>
<comment type="caution">
    <text evidence="5">The sequence shown here is derived from an EMBL/GenBank/DDBJ whole genome shotgun (WGS) entry which is preliminary data.</text>
</comment>
<evidence type="ECO:0000313" key="6">
    <source>
        <dbReference type="Proteomes" id="UP001500325"/>
    </source>
</evidence>
<sequence length="409" mass="44673">MAPSKDERVRHTTRQLALGLLPDLPAISDSILSRIRESMPELGRPEVLEPGRAACEANCTALLYGLVHGATPSDLEPGADVIESTRALVQHGVAHEAVIRTYHLGTSFWSDKWAYVVGQHCADPTLAVAVLNHGVRFLLNWLEVVVARLTAELRDETERLAREGSLARVAFVRQLLDDDVVDIQSAGRRLGYDLTGPHTALVLTQHEPTSHVHLEGVAHELVRGVGTGRPLFVHVDAATMWCWVPTPHPRKARNPPSSVRVGQGEPAKGLAGFRRSHHEAGEALRVARLAGTSADPVTRFGDVELATLCSRDVAAVHHFLESKLGDLLSDTGHARRLAETLRVYYQCNSNARAAAAKIGVHHNTVRYRLERTAALLGHPVNEERLATELALHLAARLQVPLKSPVQDVQ</sequence>
<keyword evidence="6" id="KW-1185">Reference proteome</keyword>
<gene>
    <name evidence="5" type="ORF">GCM10023215_55940</name>
</gene>
<proteinExistence type="inferred from homology"/>
<evidence type="ECO:0000313" key="5">
    <source>
        <dbReference type="EMBL" id="GAA4707715.1"/>
    </source>
</evidence>
<dbReference type="InterPro" id="IPR042070">
    <property type="entry name" value="PucR_C-HTH_sf"/>
</dbReference>
<comment type="similarity">
    <text evidence="1">Belongs to the CdaR family.</text>
</comment>
<dbReference type="EMBL" id="BAABIC010000025">
    <property type="protein sequence ID" value="GAA4707715.1"/>
    <property type="molecule type" value="Genomic_DNA"/>
</dbReference>
<organism evidence="5 6">
    <name type="scientific">Pseudonocardia yuanmonensis</name>
    <dbReference type="NCBI Taxonomy" id="1095914"/>
    <lineage>
        <taxon>Bacteria</taxon>
        <taxon>Bacillati</taxon>
        <taxon>Actinomycetota</taxon>
        <taxon>Actinomycetes</taxon>
        <taxon>Pseudonocardiales</taxon>
        <taxon>Pseudonocardiaceae</taxon>
        <taxon>Pseudonocardia</taxon>
    </lineage>
</organism>
<dbReference type="PANTHER" id="PTHR33744">
    <property type="entry name" value="CARBOHYDRATE DIACID REGULATOR"/>
    <property type="match status" value="1"/>
</dbReference>
<dbReference type="RefSeq" id="WP_345383759.1">
    <property type="nucleotide sequence ID" value="NZ_BAABIC010000025.1"/>
</dbReference>
<dbReference type="Pfam" id="PF14361">
    <property type="entry name" value="RsbRD_N"/>
    <property type="match status" value="1"/>
</dbReference>
<dbReference type="InterPro" id="IPR025736">
    <property type="entry name" value="PucR_C-HTH_dom"/>
</dbReference>
<evidence type="ECO:0000259" key="4">
    <source>
        <dbReference type="Pfam" id="PF17853"/>
    </source>
</evidence>
<name>A0ABP8XJV2_9PSEU</name>
<evidence type="ECO:0000259" key="2">
    <source>
        <dbReference type="Pfam" id="PF13556"/>
    </source>
</evidence>
<accession>A0ABP8XJV2</accession>
<evidence type="ECO:0000259" key="3">
    <source>
        <dbReference type="Pfam" id="PF14361"/>
    </source>
</evidence>
<dbReference type="PANTHER" id="PTHR33744:SF1">
    <property type="entry name" value="DNA-BINDING TRANSCRIPTIONAL ACTIVATOR ADER"/>
    <property type="match status" value="1"/>
</dbReference>